<name>A0A7J8KBQ1_ROUAE</name>
<keyword evidence="2" id="KW-1185">Reference proteome</keyword>
<dbReference type="Proteomes" id="UP000593571">
    <property type="component" value="Unassembled WGS sequence"/>
</dbReference>
<dbReference type="EMBL" id="JACASE010000001">
    <property type="protein sequence ID" value="KAF6506285.1"/>
    <property type="molecule type" value="Genomic_DNA"/>
</dbReference>
<proteinExistence type="predicted"/>
<dbReference type="AlphaFoldDB" id="A0A7J8KBQ1"/>
<protein>
    <submittedName>
        <fullName evidence="1">Uncharacterized protein</fullName>
    </submittedName>
</protein>
<reference evidence="1 2" key="1">
    <citation type="journal article" date="2020" name="Nature">
        <title>Six reference-quality genomes reveal evolution of bat adaptations.</title>
        <authorList>
            <person name="Jebb D."/>
            <person name="Huang Z."/>
            <person name="Pippel M."/>
            <person name="Hughes G.M."/>
            <person name="Lavrichenko K."/>
            <person name="Devanna P."/>
            <person name="Winkler S."/>
            <person name="Jermiin L.S."/>
            <person name="Skirmuntt E.C."/>
            <person name="Katzourakis A."/>
            <person name="Burkitt-Gray L."/>
            <person name="Ray D.A."/>
            <person name="Sullivan K.A.M."/>
            <person name="Roscito J.G."/>
            <person name="Kirilenko B.M."/>
            <person name="Davalos L.M."/>
            <person name="Corthals A.P."/>
            <person name="Power M.L."/>
            <person name="Jones G."/>
            <person name="Ransome R.D."/>
            <person name="Dechmann D.K.N."/>
            <person name="Locatelli A.G."/>
            <person name="Puechmaille S.J."/>
            <person name="Fedrigo O."/>
            <person name="Jarvis E.D."/>
            <person name="Hiller M."/>
            <person name="Vernes S.C."/>
            <person name="Myers E.W."/>
            <person name="Teeling E.C."/>
        </authorList>
    </citation>
    <scope>NUCLEOTIDE SEQUENCE [LARGE SCALE GENOMIC DNA]</scope>
    <source>
        <strain evidence="1">MRouAeg1</strain>
        <tissue evidence="1">Muscle</tissue>
    </source>
</reference>
<gene>
    <name evidence="1" type="ORF">HJG63_008070</name>
</gene>
<accession>A0A7J8KBQ1</accession>
<evidence type="ECO:0000313" key="2">
    <source>
        <dbReference type="Proteomes" id="UP000593571"/>
    </source>
</evidence>
<comment type="caution">
    <text evidence="1">The sequence shown here is derived from an EMBL/GenBank/DDBJ whole genome shotgun (WGS) entry which is preliminary data.</text>
</comment>
<organism evidence="1 2">
    <name type="scientific">Rousettus aegyptiacus</name>
    <name type="common">Egyptian fruit bat</name>
    <name type="synonym">Pteropus aegyptiacus</name>
    <dbReference type="NCBI Taxonomy" id="9407"/>
    <lineage>
        <taxon>Eukaryota</taxon>
        <taxon>Metazoa</taxon>
        <taxon>Chordata</taxon>
        <taxon>Craniata</taxon>
        <taxon>Vertebrata</taxon>
        <taxon>Euteleostomi</taxon>
        <taxon>Mammalia</taxon>
        <taxon>Eutheria</taxon>
        <taxon>Laurasiatheria</taxon>
        <taxon>Chiroptera</taxon>
        <taxon>Yinpterochiroptera</taxon>
        <taxon>Pteropodoidea</taxon>
        <taxon>Pteropodidae</taxon>
        <taxon>Rousettinae</taxon>
        <taxon>Rousettus</taxon>
    </lineage>
</organism>
<sequence>MCLAGSLGTGAGPTLPSPCPWPYRAVSGAQASGTSTFPPRDRGRVQGQAALQAAKASASCVLCVAGSTGPATFRYVHWTQPWMMEGGCQASPGQRSNRHLGLKHRVGRVPRALQTPRWHLTLLPKHQVPEDLSLAHTLGPRPESLA</sequence>
<evidence type="ECO:0000313" key="1">
    <source>
        <dbReference type="EMBL" id="KAF6506285.1"/>
    </source>
</evidence>